<keyword evidence="2" id="KW-0812">Transmembrane</keyword>
<dbReference type="AlphaFoldDB" id="A0A9P5NE48"/>
<feature type="non-terminal residue" evidence="3">
    <location>
        <position position="156"/>
    </location>
</feature>
<comment type="caution">
    <text evidence="3">The sequence shown here is derived from an EMBL/GenBank/DDBJ whole genome shotgun (WGS) entry which is preliminary data.</text>
</comment>
<evidence type="ECO:0000313" key="4">
    <source>
        <dbReference type="Proteomes" id="UP000724874"/>
    </source>
</evidence>
<protein>
    <submittedName>
        <fullName evidence="3">Uncharacterized protein</fullName>
    </submittedName>
</protein>
<organism evidence="3 4">
    <name type="scientific">Gymnopilus junonius</name>
    <name type="common">Spectacular rustgill mushroom</name>
    <name type="synonym">Gymnopilus spectabilis subsp. junonius</name>
    <dbReference type="NCBI Taxonomy" id="109634"/>
    <lineage>
        <taxon>Eukaryota</taxon>
        <taxon>Fungi</taxon>
        <taxon>Dikarya</taxon>
        <taxon>Basidiomycota</taxon>
        <taxon>Agaricomycotina</taxon>
        <taxon>Agaricomycetes</taxon>
        <taxon>Agaricomycetidae</taxon>
        <taxon>Agaricales</taxon>
        <taxon>Agaricineae</taxon>
        <taxon>Hymenogastraceae</taxon>
        <taxon>Gymnopilus</taxon>
    </lineage>
</organism>
<dbReference type="EMBL" id="JADNYJ010000105">
    <property type="protein sequence ID" value="KAF8884935.1"/>
    <property type="molecule type" value="Genomic_DNA"/>
</dbReference>
<evidence type="ECO:0000256" key="1">
    <source>
        <dbReference type="ARBA" id="ARBA00022737"/>
    </source>
</evidence>
<proteinExistence type="predicted"/>
<dbReference type="GO" id="GO:0043161">
    <property type="term" value="P:proteasome-mediated ubiquitin-dependent protein catabolic process"/>
    <property type="evidence" value="ECO:0007669"/>
    <property type="project" value="TreeGrafter"/>
</dbReference>
<reference evidence="3" key="1">
    <citation type="submission" date="2020-11" db="EMBL/GenBank/DDBJ databases">
        <authorList>
            <consortium name="DOE Joint Genome Institute"/>
            <person name="Ahrendt S."/>
            <person name="Riley R."/>
            <person name="Andreopoulos W."/>
            <person name="LaButti K."/>
            <person name="Pangilinan J."/>
            <person name="Ruiz-duenas F.J."/>
            <person name="Barrasa J.M."/>
            <person name="Sanchez-Garcia M."/>
            <person name="Camarero S."/>
            <person name="Miyauchi S."/>
            <person name="Serrano A."/>
            <person name="Linde D."/>
            <person name="Babiker R."/>
            <person name="Drula E."/>
            <person name="Ayuso-Fernandez I."/>
            <person name="Pacheco R."/>
            <person name="Padilla G."/>
            <person name="Ferreira P."/>
            <person name="Barriuso J."/>
            <person name="Kellner H."/>
            <person name="Castanera R."/>
            <person name="Alfaro M."/>
            <person name="Ramirez L."/>
            <person name="Pisabarro A.G."/>
            <person name="Kuo A."/>
            <person name="Tritt A."/>
            <person name="Lipzen A."/>
            <person name="He G."/>
            <person name="Yan M."/>
            <person name="Ng V."/>
            <person name="Cullen D."/>
            <person name="Martin F."/>
            <person name="Rosso M.-N."/>
            <person name="Henrissat B."/>
            <person name="Hibbett D."/>
            <person name="Martinez A.T."/>
            <person name="Grigoriev I.V."/>
        </authorList>
    </citation>
    <scope>NUCLEOTIDE SEQUENCE</scope>
    <source>
        <strain evidence="3">AH 44721</strain>
    </source>
</reference>
<keyword evidence="2" id="KW-0472">Membrane</keyword>
<dbReference type="InterPro" id="IPR011989">
    <property type="entry name" value="ARM-like"/>
</dbReference>
<dbReference type="OrthoDB" id="261572at2759"/>
<dbReference type="GO" id="GO:0034515">
    <property type="term" value="C:proteasome storage granule"/>
    <property type="evidence" value="ECO:0007669"/>
    <property type="project" value="TreeGrafter"/>
</dbReference>
<evidence type="ECO:0000256" key="2">
    <source>
        <dbReference type="SAM" id="Phobius"/>
    </source>
</evidence>
<sequence length="156" mass="17005">MSESYNLHVQCSATLFCSLVFQMIGCNEQGAIEILEPMMKDSVEFVCQGAFIALGMILVEQSEASSSALAPTCAKYSKVISNKHEDPMAHFSAAIEQGFTDAGGRNVTIILQNRVRSINTSAVVRMALFYHFQYWYPLALCASLAFSSMGVIGLDA</sequence>
<feature type="transmembrane region" description="Helical" evidence="2">
    <location>
        <begin position="134"/>
        <end position="154"/>
    </location>
</feature>
<evidence type="ECO:0000313" key="3">
    <source>
        <dbReference type="EMBL" id="KAF8884935.1"/>
    </source>
</evidence>
<dbReference type="GO" id="GO:0008540">
    <property type="term" value="C:proteasome regulatory particle, base subcomplex"/>
    <property type="evidence" value="ECO:0007669"/>
    <property type="project" value="TreeGrafter"/>
</dbReference>
<keyword evidence="4" id="KW-1185">Reference proteome</keyword>
<keyword evidence="1" id="KW-0677">Repeat</keyword>
<dbReference type="GO" id="GO:0005634">
    <property type="term" value="C:nucleus"/>
    <property type="evidence" value="ECO:0007669"/>
    <property type="project" value="TreeGrafter"/>
</dbReference>
<dbReference type="Gene3D" id="1.25.10.10">
    <property type="entry name" value="Leucine-rich Repeat Variant"/>
    <property type="match status" value="1"/>
</dbReference>
<dbReference type="PANTHER" id="PTHR10943">
    <property type="entry name" value="26S PROTEASOME NON-ATPASE REGULATORY SUBUNIT"/>
    <property type="match status" value="1"/>
</dbReference>
<gene>
    <name evidence="3" type="ORF">CPB84DRAFT_1866771</name>
</gene>
<dbReference type="PANTHER" id="PTHR10943:SF2">
    <property type="entry name" value="26S PROTEASOME NON-ATPASE REGULATORY SUBUNIT 1"/>
    <property type="match status" value="1"/>
</dbReference>
<dbReference type="Proteomes" id="UP000724874">
    <property type="component" value="Unassembled WGS sequence"/>
</dbReference>
<accession>A0A9P5NE48</accession>
<keyword evidence="2" id="KW-1133">Transmembrane helix</keyword>
<name>A0A9P5NE48_GYMJU</name>